<dbReference type="Proteomes" id="UP000824633">
    <property type="component" value="Chromosome"/>
</dbReference>
<dbReference type="RefSeq" id="WP_224033537.1">
    <property type="nucleotide sequence ID" value="NZ_AP024849.1"/>
</dbReference>
<name>A0ABM7T718_9CLOT</name>
<feature type="region of interest" description="Disordered" evidence="1">
    <location>
        <begin position="18"/>
        <end position="40"/>
    </location>
</feature>
<reference evidence="3" key="1">
    <citation type="submission" date="2021-07" db="EMBL/GenBank/DDBJ databases">
        <title>Complete genome sequencing of a Clostridium isolate.</title>
        <authorList>
            <person name="Ueki A."/>
            <person name="Tonouchi A."/>
        </authorList>
    </citation>
    <scope>NUCLEOTIDE SEQUENCE [LARGE SCALE GENOMIC DNA]</scope>
    <source>
        <strain evidence="3">C5S11</strain>
    </source>
</reference>
<evidence type="ECO:0000313" key="3">
    <source>
        <dbReference type="Proteomes" id="UP000824633"/>
    </source>
</evidence>
<evidence type="ECO:0000313" key="2">
    <source>
        <dbReference type="EMBL" id="BCZ47163.1"/>
    </source>
</evidence>
<organism evidence="2 3">
    <name type="scientific">Clostridium gelidum</name>
    <dbReference type="NCBI Taxonomy" id="704125"/>
    <lineage>
        <taxon>Bacteria</taxon>
        <taxon>Bacillati</taxon>
        <taxon>Bacillota</taxon>
        <taxon>Clostridia</taxon>
        <taxon>Eubacteriales</taxon>
        <taxon>Clostridiaceae</taxon>
        <taxon>Clostridium</taxon>
    </lineage>
</organism>
<gene>
    <name evidence="2" type="ORF">psyc5s11_32300</name>
</gene>
<keyword evidence="3" id="KW-1185">Reference proteome</keyword>
<proteinExistence type="predicted"/>
<evidence type="ECO:0008006" key="4">
    <source>
        <dbReference type="Google" id="ProtNLM"/>
    </source>
</evidence>
<protein>
    <recommendedName>
        <fullName evidence="4">Transporter</fullName>
    </recommendedName>
</protein>
<dbReference type="EMBL" id="AP024849">
    <property type="protein sequence ID" value="BCZ47163.1"/>
    <property type="molecule type" value="Genomic_DNA"/>
</dbReference>
<accession>A0ABM7T718</accession>
<evidence type="ECO:0000256" key="1">
    <source>
        <dbReference type="SAM" id="MobiDB-lite"/>
    </source>
</evidence>
<sequence length="187" mass="21130">MLDLNDDYFEDDIEFEKYETSPPPFESFQRQRPPLLPMPGPGGNLPPIGNYPPNFNFPAEKDFNPPAFNFPGGTFTPPGAPKSAPPNYIPSKNSAGVQSFSTGGGGIQTTAVSSNSIRFCLYKYTYIWQRNGRSYWTFLLNVDRRSISGFRWTGRQWVYFGIDLRQVDAFVCYRSASENDCEDCNSN</sequence>